<dbReference type="PRINTS" id="PR00744">
    <property type="entry name" value="GLHYDRLASE37"/>
</dbReference>
<dbReference type="PANTHER" id="PTHR23403">
    <property type="entry name" value="TREHALASE"/>
    <property type="match status" value="1"/>
</dbReference>
<gene>
    <name evidence="6" type="ORF">NSK_006041</name>
</gene>
<accession>A0A4D9CWV3</accession>
<dbReference type="PROSITE" id="PS00927">
    <property type="entry name" value="TREHALASE_1"/>
    <property type="match status" value="1"/>
</dbReference>
<keyword evidence="2 4" id="KW-0378">Hydrolase</keyword>
<dbReference type="Proteomes" id="UP000355283">
    <property type="component" value="Unassembled WGS sequence"/>
</dbReference>
<feature type="region of interest" description="Disordered" evidence="5">
    <location>
        <begin position="406"/>
        <end position="435"/>
    </location>
</feature>
<keyword evidence="7" id="KW-1185">Reference proteome</keyword>
<protein>
    <recommendedName>
        <fullName evidence="4">Trehalase</fullName>
        <ecNumber evidence="4">3.2.1.28</ecNumber>
    </recommendedName>
    <alternativeName>
        <fullName evidence="4">Alpha-trehalose glucohydrolase</fullName>
    </alternativeName>
</protein>
<evidence type="ECO:0000256" key="3">
    <source>
        <dbReference type="ARBA" id="ARBA00023295"/>
    </source>
</evidence>
<dbReference type="InterPro" id="IPR012341">
    <property type="entry name" value="6hp_glycosidase-like_sf"/>
</dbReference>
<sequence>MVPLLTSKAQRAACWTDRLGIPTPVQAPRAGCIGRHISIPSRPARKPPACLSVRKDAGAEEQAGESQPHEPAPETVLSSSSELHTSLTTAKAMATVRVDAFHVASTPCSPRGTFAGGPLARSSHLSDLVGEASGGGGLAAAGIGSKEPVSVLEKDEDTLAGVERAAKVYCQGELLHLVQTAGIFEDSKEFVDMPMRVDPEVVLARFQALLPALRRDTEVLRAFLTQYFTAPGSDLVEHVPPDHSDSPALLLSLADHAPYQRWAAELNHFWKQLCRKVSDDVFLNPQRYSILRRTHPVVIPGGRFRESYYWDSYWIVLGLLACDMKDTARGLVQNLLDDVANFGFVPNGGRIYYLNRSQPPLLSEMVLALVEHDPSGINEAFVSEALAVLEGEYRFWMQDGERAISVSPPPVRASTQSQTWTSSTPNTSQQAEPPAQQHVLNRYWTASIHPRPESFKEDLHHAGLADCAQGFYANIAAGAESGWDFSSRWISPCDKGEYALERITTTDIIPVDLNTFLYRMERNMARLHDYLLARQMGPGCGTPEAKAEPPRETRWKVPPDSRESWLSPKAQKFAEASAKRALAMDQLMWDQETGMWRDLWMPASGKGTSNLFTAAHFAFGEVRPASNFLPLWGRVLDNPTLCSVAPRRKLAALDGLARSGLIVAGGVRTTNVETKEQWDCPNAWSPIVHMIIDGLENLGAGDADRLARSLAKAWLESNYLGWASTGYMYEKYNGKVPGARGEGGEYYPQVGFGWTNGVVLHLLKTYGKFLKHEAAAPPSTESPAEQ</sequence>
<dbReference type="InterPro" id="IPR008928">
    <property type="entry name" value="6-hairpin_glycosidase_sf"/>
</dbReference>
<dbReference type="PANTHER" id="PTHR23403:SF1">
    <property type="entry name" value="TREHALASE"/>
    <property type="match status" value="1"/>
</dbReference>
<feature type="region of interest" description="Disordered" evidence="5">
    <location>
        <begin position="541"/>
        <end position="564"/>
    </location>
</feature>
<evidence type="ECO:0000256" key="1">
    <source>
        <dbReference type="ARBA" id="ARBA00005615"/>
    </source>
</evidence>
<feature type="region of interest" description="Disordered" evidence="5">
    <location>
        <begin position="54"/>
        <end position="84"/>
    </location>
</feature>
<evidence type="ECO:0000313" key="7">
    <source>
        <dbReference type="Proteomes" id="UP000355283"/>
    </source>
</evidence>
<dbReference type="AlphaFoldDB" id="A0A4D9CWV3"/>
<comment type="caution">
    <text evidence="6">The sequence shown here is derived from an EMBL/GenBank/DDBJ whole genome shotgun (WGS) entry which is preliminary data.</text>
</comment>
<dbReference type="PROSITE" id="PS00928">
    <property type="entry name" value="TREHALASE_2"/>
    <property type="match status" value="1"/>
</dbReference>
<dbReference type="GO" id="GO:0005993">
    <property type="term" value="P:trehalose catabolic process"/>
    <property type="evidence" value="ECO:0007669"/>
    <property type="project" value="TreeGrafter"/>
</dbReference>
<feature type="compositionally biased region" description="Basic and acidic residues" evidence="5">
    <location>
        <begin position="545"/>
        <end position="563"/>
    </location>
</feature>
<dbReference type="GO" id="GO:0004555">
    <property type="term" value="F:alpha,alpha-trehalase activity"/>
    <property type="evidence" value="ECO:0007669"/>
    <property type="project" value="UniProtKB-EC"/>
</dbReference>
<comment type="similarity">
    <text evidence="1 4">Belongs to the glycosyl hydrolase 37 family.</text>
</comment>
<dbReference type="Gene3D" id="1.50.10.10">
    <property type="match status" value="1"/>
</dbReference>
<name>A0A4D9CWV3_9STRA</name>
<dbReference type="OrthoDB" id="3542292at2759"/>
<evidence type="ECO:0000313" key="6">
    <source>
        <dbReference type="EMBL" id="TFJ82617.1"/>
    </source>
</evidence>
<dbReference type="SUPFAM" id="SSF48208">
    <property type="entry name" value="Six-hairpin glycosidases"/>
    <property type="match status" value="1"/>
</dbReference>
<dbReference type="InterPro" id="IPR001661">
    <property type="entry name" value="Glyco_hydro_37"/>
</dbReference>
<organism evidence="6 7">
    <name type="scientific">Nannochloropsis salina CCMP1776</name>
    <dbReference type="NCBI Taxonomy" id="1027361"/>
    <lineage>
        <taxon>Eukaryota</taxon>
        <taxon>Sar</taxon>
        <taxon>Stramenopiles</taxon>
        <taxon>Ochrophyta</taxon>
        <taxon>Eustigmatophyceae</taxon>
        <taxon>Eustigmatales</taxon>
        <taxon>Monodopsidaceae</taxon>
        <taxon>Microchloropsis</taxon>
        <taxon>Microchloropsis salina</taxon>
    </lineage>
</organism>
<proteinExistence type="inferred from homology"/>
<feature type="compositionally biased region" description="Low complexity" evidence="5">
    <location>
        <begin position="414"/>
        <end position="430"/>
    </location>
</feature>
<dbReference type="Pfam" id="PF01204">
    <property type="entry name" value="Trehalase"/>
    <property type="match status" value="1"/>
</dbReference>
<reference evidence="6 7" key="1">
    <citation type="submission" date="2019-01" db="EMBL/GenBank/DDBJ databases">
        <title>Nuclear Genome Assembly of the Microalgal Biofuel strain Nannochloropsis salina CCMP1776.</title>
        <authorList>
            <person name="Hovde B."/>
        </authorList>
    </citation>
    <scope>NUCLEOTIDE SEQUENCE [LARGE SCALE GENOMIC DNA]</scope>
    <source>
        <strain evidence="6 7">CCMP1776</strain>
    </source>
</reference>
<dbReference type="EMBL" id="SDOX01000096">
    <property type="protein sequence ID" value="TFJ82617.1"/>
    <property type="molecule type" value="Genomic_DNA"/>
</dbReference>
<evidence type="ECO:0000256" key="5">
    <source>
        <dbReference type="SAM" id="MobiDB-lite"/>
    </source>
</evidence>
<dbReference type="InterPro" id="IPR018232">
    <property type="entry name" value="Glyco_hydro_37_CS"/>
</dbReference>
<evidence type="ECO:0000256" key="2">
    <source>
        <dbReference type="ARBA" id="ARBA00022801"/>
    </source>
</evidence>
<evidence type="ECO:0000256" key="4">
    <source>
        <dbReference type="RuleBase" id="RU361180"/>
    </source>
</evidence>
<keyword evidence="3 4" id="KW-0326">Glycosidase</keyword>
<comment type="catalytic activity">
    <reaction evidence="4">
        <text>alpha,alpha-trehalose + H2O = alpha-D-glucose + beta-D-glucose</text>
        <dbReference type="Rhea" id="RHEA:32675"/>
        <dbReference type="ChEBI" id="CHEBI:15377"/>
        <dbReference type="ChEBI" id="CHEBI:15903"/>
        <dbReference type="ChEBI" id="CHEBI:16551"/>
        <dbReference type="ChEBI" id="CHEBI:17925"/>
        <dbReference type="EC" id="3.2.1.28"/>
    </reaction>
</comment>
<dbReference type="EC" id="3.2.1.28" evidence="4"/>